<comment type="caution">
    <text evidence="2">The sequence shown here is derived from an EMBL/GenBank/DDBJ whole genome shotgun (WGS) entry which is preliminary data.</text>
</comment>
<evidence type="ECO:0000313" key="2">
    <source>
        <dbReference type="EMBL" id="KAK1752681.1"/>
    </source>
</evidence>
<reference evidence="2" key="1">
    <citation type="submission" date="2023-06" db="EMBL/GenBank/DDBJ databases">
        <title>Genome-scale phylogeny and comparative genomics of the fungal order Sordariales.</title>
        <authorList>
            <consortium name="Lawrence Berkeley National Laboratory"/>
            <person name="Hensen N."/>
            <person name="Bonometti L."/>
            <person name="Westerberg I."/>
            <person name="Brannstrom I.O."/>
            <person name="Guillou S."/>
            <person name="Cros-Aarteil S."/>
            <person name="Calhoun S."/>
            <person name="Haridas S."/>
            <person name="Kuo A."/>
            <person name="Mondo S."/>
            <person name="Pangilinan J."/>
            <person name="Riley R."/>
            <person name="Labutti K."/>
            <person name="Andreopoulos B."/>
            <person name="Lipzen A."/>
            <person name="Chen C."/>
            <person name="Yanf M."/>
            <person name="Daum C."/>
            <person name="Ng V."/>
            <person name="Clum A."/>
            <person name="Steindorff A."/>
            <person name="Ohm R."/>
            <person name="Martin F."/>
            <person name="Silar P."/>
            <person name="Natvig D."/>
            <person name="Lalanne C."/>
            <person name="Gautier V."/>
            <person name="Ament-Velasquez S.L."/>
            <person name="Kruys A."/>
            <person name="Hutchinson M.I."/>
            <person name="Powell A.J."/>
            <person name="Barry K."/>
            <person name="Miller A.N."/>
            <person name="Grigoriev I.V."/>
            <person name="Debuchy R."/>
            <person name="Gladieux P."/>
            <person name="Thoren M.H."/>
            <person name="Johannesson H."/>
        </authorList>
    </citation>
    <scope>NUCLEOTIDE SEQUENCE</scope>
    <source>
        <strain evidence="2">PSN4</strain>
    </source>
</reference>
<keyword evidence="3" id="KW-1185">Reference proteome</keyword>
<dbReference type="AlphaFoldDB" id="A0AAJ0F2S6"/>
<name>A0AAJ0F2S6_9PEZI</name>
<dbReference type="PANTHER" id="PTHR24148">
    <property type="entry name" value="ANKYRIN REPEAT DOMAIN-CONTAINING PROTEIN 39 HOMOLOG-RELATED"/>
    <property type="match status" value="1"/>
</dbReference>
<dbReference type="InterPro" id="IPR010730">
    <property type="entry name" value="HET"/>
</dbReference>
<feature type="non-terminal residue" evidence="2">
    <location>
        <position position="876"/>
    </location>
</feature>
<dbReference type="PANTHER" id="PTHR24148:SF64">
    <property type="entry name" value="HETEROKARYON INCOMPATIBILITY DOMAIN-CONTAINING PROTEIN"/>
    <property type="match status" value="1"/>
</dbReference>
<proteinExistence type="predicted"/>
<gene>
    <name evidence="2" type="ORF">QBC47DRAFT_389084</name>
</gene>
<sequence length="876" mass="97079">MASQEDTFLRALEDAMRAEFFPGQAPQPKSIEEQTRELLAVKYPTMFGDLLNTQDDSKSSHSQMQNLLQTLSAVQGQGSSMTAAQAERIGELADRLRETELSEQDREAVERIAHSARSIKTSTNYINSQIATLVPTLQFMNDFLNSDSLNRLTDPKLSKSERMDRTLSILEHIKTMPGLKDGINEMEEAGITGMSSLVNDRLESFTSQLRNFHQAAEHPKLPDLGHVDEFAYQPLPKPTSIRVLRVQTQGEGAAETNPNLITVHIEEADLAHDPDFNALSYVWGDHRAPLGQGYSSKRAARCFHILCDGRRMSVTYNLFCFLRRLAAAKQGEMLYNIRQLPLWIDQLCINQSDGAEKAIQVAMMDRVYSRAHSVVSWLGEGDSHVDTAARLLTRLGGVSRSVASRPDFDVGQFVKDIPAAEWLALGAFLARPYFKRVWIVQEVAMAQRLVVVCGKQVINWDSLVHCSEILEESKAWTMLSRYTSIFRSVQDQIAGTQEPLHFGGQLADLLSAQNAIRDPSVPASNLLLLGRQFDATVTADKFYALLGLHRRRTGTSPITINYSLPLASIALSFAEHHIQTSKTLALLTLVEDHTFRTKPNASFPSWLPDPAAPLLPIPFPHALPQLTTTPLITNTTLTLHGRPVTTISATAPPFSELTATGTWHALFHFVATHPPSPIPNSTLKPGQILWRVLTTSSPDIPSDKAPQTTPNLDASFRAWCVSLVARVANPNLRMLDPMAAAAVQQSYRLDETEFDVLAFGRDAGSIVVPSTGGVAGDVLGSSELSLDYMERRERERRVRDDAALARELEGALRRAWELDREDVFPGPDEVRSGREVLDVLGGRNREGEVLRREADGFEAAVGGRLEGRRLFWMGNG</sequence>
<dbReference type="Pfam" id="PF06985">
    <property type="entry name" value="HET"/>
    <property type="match status" value="1"/>
</dbReference>
<accession>A0AAJ0F2S6</accession>
<dbReference type="EMBL" id="MU839839">
    <property type="protein sequence ID" value="KAK1752681.1"/>
    <property type="molecule type" value="Genomic_DNA"/>
</dbReference>
<organism evidence="2 3">
    <name type="scientific">Echria macrotheca</name>
    <dbReference type="NCBI Taxonomy" id="438768"/>
    <lineage>
        <taxon>Eukaryota</taxon>
        <taxon>Fungi</taxon>
        <taxon>Dikarya</taxon>
        <taxon>Ascomycota</taxon>
        <taxon>Pezizomycotina</taxon>
        <taxon>Sordariomycetes</taxon>
        <taxon>Sordariomycetidae</taxon>
        <taxon>Sordariales</taxon>
        <taxon>Schizotheciaceae</taxon>
        <taxon>Echria</taxon>
    </lineage>
</organism>
<dbReference type="Proteomes" id="UP001239445">
    <property type="component" value="Unassembled WGS sequence"/>
</dbReference>
<feature type="domain" description="Heterokaryon incompatibility" evidence="1">
    <location>
        <begin position="276"/>
        <end position="442"/>
    </location>
</feature>
<dbReference type="InterPro" id="IPR052895">
    <property type="entry name" value="HetReg/Transcr_Mod"/>
</dbReference>
<protein>
    <submittedName>
        <fullName evidence="2">Heterokaryon incompatibility protein 6, OR allele</fullName>
    </submittedName>
</protein>
<evidence type="ECO:0000259" key="1">
    <source>
        <dbReference type="Pfam" id="PF06985"/>
    </source>
</evidence>
<evidence type="ECO:0000313" key="3">
    <source>
        <dbReference type="Proteomes" id="UP001239445"/>
    </source>
</evidence>